<gene>
    <name evidence="7" type="ORF">pdam_00003029</name>
</gene>
<comment type="subcellular location">
    <subcellularLocation>
        <location evidence="1">Membrane</location>
    </subcellularLocation>
</comment>
<evidence type="ECO:0000256" key="2">
    <source>
        <dbReference type="ARBA" id="ARBA00022692"/>
    </source>
</evidence>
<dbReference type="PANTHER" id="PTHR45698:SF1">
    <property type="entry name" value="TRACE AMINE-ASSOCIATED RECEPTOR 13C-LIKE"/>
    <property type="match status" value="1"/>
</dbReference>
<evidence type="ECO:0000256" key="4">
    <source>
        <dbReference type="ARBA" id="ARBA00023136"/>
    </source>
</evidence>
<reference evidence="7 8" key="1">
    <citation type="journal article" date="2018" name="Sci. Rep.">
        <title>Comparative analysis of the Pocillopora damicornis genome highlights role of immune system in coral evolution.</title>
        <authorList>
            <person name="Cunning R."/>
            <person name="Bay R.A."/>
            <person name="Gillette P."/>
            <person name="Baker A.C."/>
            <person name="Traylor-Knowles N."/>
        </authorList>
    </citation>
    <scope>NUCLEOTIDE SEQUENCE [LARGE SCALE GENOMIC DNA]</scope>
    <source>
        <strain evidence="7">RSMAS</strain>
        <tissue evidence="7">Whole animal</tissue>
    </source>
</reference>
<protein>
    <recommendedName>
        <fullName evidence="6">G-protein coupled receptors family 1 profile domain-containing protein</fullName>
    </recommendedName>
</protein>
<dbReference type="AlphaFoldDB" id="A0A3M6U7K9"/>
<dbReference type="GO" id="GO:0016020">
    <property type="term" value="C:membrane"/>
    <property type="evidence" value="ECO:0007669"/>
    <property type="project" value="UniProtKB-SubCell"/>
</dbReference>
<dbReference type="SUPFAM" id="SSF81321">
    <property type="entry name" value="Family A G protein-coupled receptor-like"/>
    <property type="match status" value="1"/>
</dbReference>
<keyword evidence="4 5" id="KW-0472">Membrane</keyword>
<evidence type="ECO:0000256" key="5">
    <source>
        <dbReference type="SAM" id="Phobius"/>
    </source>
</evidence>
<accession>A0A3M6U7K9</accession>
<evidence type="ECO:0000313" key="8">
    <source>
        <dbReference type="Proteomes" id="UP000275408"/>
    </source>
</evidence>
<proteinExistence type="predicted"/>
<dbReference type="InterPro" id="IPR000276">
    <property type="entry name" value="GPCR_Rhodpsn"/>
</dbReference>
<feature type="transmembrane region" description="Helical" evidence="5">
    <location>
        <begin position="271"/>
        <end position="291"/>
    </location>
</feature>
<feature type="transmembrane region" description="Helical" evidence="5">
    <location>
        <begin position="20"/>
        <end position="45"/>
    </location>
</feature>
<comment type="caution">
    <text evidence="7">The sequence shown here is derived from an EMBL/GenBank/DDBJ whole genome shotgun (WGS) entry which is preliminary data.</text>
</comment>
<feature type="domain" description="G-protein coupled receptors family 1 profile" evidence="6">
    <location>
        <begin position="46"/>
        <end position="291"/>
    </location>
</feature>
<sequence length="333" mass="37252">MYYNCQSLKIRIGSPKKSFAFIMITGIASLVYAVFLSIMIIFNIAGNSFCLVILKRKVMKTSINWLLFHLAVADLLVAVLFIHPCILSHFIELPGGVIGNVLCKFFSSGSLGWIAATTSSFLLVVIATERYSATLHPLKKKRSGRSSWWVPVAWVSAILLLMPSIVVTSYDSQNQQCKQHFPDNTTARAYKITWSTSNSLLPMCILGYLYARIIWCLRNRTLVPCSSQRATTESRKVTKMLISVSAIFIMCWTPPAVLCLLSPLIRGGYTTVYYVSQASALLNSCLNPLVYTLHSQQFRKNLVSFMPCCKSKLLDSRLTGKATNSPDIRLLTY</sequence>
<dbReference type="STRING" id="46731.A0A3M6U7K9"/>
<dbReference type="InterPro" id="IPR017452">
    <property type="entry name" value="GPCR_Rhodpsn_7TM"/>
</dbReference>
<organism evidence="7 8">
    <name type="scientific">Pocillopora damicornis</name>
    <name type="common">Cauliflower coral</name>
    <name type="synonym">Millepora damicornis</name>
    <dbReference type="NCBI Taxonomy" id="46731"/>
    <lineage>
        <taxon>Eukaryota</taxon>
        <taxon>Metazoa</taxon>
        <taxon>Cnidaria</taxon>
        <taxon>Anthozoa</taxon>
        <taxon>Hexacorallia</taxon>
        <taxon>Scleractinia</taxon>
        <taxon>Astrocoeniina</taxon>
        <taxon>Pocilloporidae</taxon>
        <taxon>Pocillopora</taxon>
    </lineage>
</organism>
<feature type="transmembrane region" description="Helical" evidence="5">
    <location>
        <begin position="148"/>
        <end position="166"/>
    </location>
</feature>
<evidence type="ECO:0000313" key="7">
    <source>
        <dbReference type="EMBL" id="RMX49663.1"/>
    </source>
</evidence>
<dbReference type="OrthoDB" id="5987909at2759"/>
<evidence type="ECO:0000256" key="1">
    <source>
        <dbReference type="ARBA" id="ARBA00004370"/>
    </source>
</evidence>
<dbReference type="CDD" id="cd00637">
    <property type="entry name" value="7tm_classA_rhodopsin-like"/>
    <property type="match status" value="1"/>
</dbReference>
<dbReference type="PANTHER" id="PTHR45698">
    <property type="entry name" value="TRACE AMINE-ASSOCIATED RECEPTOR 19N-RELATED"/>
    <property type="match status" value="1"/>
</dbReference>
<dbReference type="PRINTS" id="PR00237">
    <property type="entry name" value="GPCRRHODOPSN"/>
</dbReference>
<feature type="transmembrane region" description="Helical" evidence="5">
    <location>
        <begin position="200"/>
        <end position="219"/>
    </location>
</feature>
<keyword evidence="8" id="KW-1185">Reference proteome</keyword>
<feature type="transmembrane region" description="Helical" evidence="5">
    <location>
        <begin position="240"/>
        <end position="265"/>
    </location>
</feature>
<keyword evidence="3 5" id="KW-1133">Transmembrane helix</keyword>
<dbReference type="GO" id="GO:0004930">
    <property type="term" value="F:G protein-coupled receptor activity"/>
    <property type="evidence" value="ECO:0007669"/>
    <property type="project" value="InterPro"/>
</dbReference>
<feature type="transmembrane region" description="Helical" evidence="5">
    <location>
        <begin position="111"/>
        <end position="128"/>
    </location>
</feature>
<name>A0A3M6U7K9_POCDA</name>
<keyword evidence="2 5" id="KW-0812">Transmembrane</keyword>
<dbReference type="Pfam" id="PF00001">
    <property type="entry name" value="7tm_1"/>
    <property type="match status" value="1"/>
</dbReference>
<dbReference type="EMBL" id="RCHS01002083">
    <property type="protein sequence ID" value="RMX49663.1"/>
    <property type="molecule type" value="Genomic_DNA"/>
</dbReference>
<dbReference type="Proteomes" id="UP000275408">
    <property type="component" value="Unassembled WGS sequence"/>
</dbReference>
<evidence type="ECO:0000259" key="6">
    <source>
        <dbReference type="PROSITE" id="PS50262"/>
    </source>
</evidence>
<dbReference type="Gene3D" id="1.20.1070.10">
    <property type="entry name" value="Rhodopsin 7-helix transmembrane proteins"/>
    <property type="match status" value="1"/>
</dbReference>
<feature type="transmembrane region" description="Helical" evidence="5">
    <location>
        <begin position="66"/>
        <end position="91"/>
    </location>
</feature>
<dbReference type="PROSITE" id="PS50262">
    <property type="entry name" value="G_PROTEIN_RECEP_F1_2"/>
    <property type="match status" value="1"/>
</dbReference>
<evidence type="ECO:0000256" key="3">
    <source>
        <dbReference type="ARBA" id="ARBA00022989"/>
    </source>
</evidence>